<dbReference type="GO" id="GO:0005657">
    <property type="term" value="C:replication fork"/>
    <property type="evidence" value="ECO:0007669"/>
    <property type="project" value="TreeGrafter"/>
</dbReference>
<dbReference type="GO" id="GO:0033063">
    <property type="term" value="C:Rad51B-Rad51C-Rad51D-XRCC2 complex"/>
    <property type="evidence" value="ECO:0007669"/>
    <property type="project" value="TreeGrafter"/>
</dbReference>
<dbReference type="InterPro" id="IPR052093">
    <property type="entry name" value="HR_Repair_Mediator"/>
</dbReference>
<dbReference type="GO" id="GO:0005524">
    <property type="term" value="F:ATP binding"/>
    <property type="evidence" value="ECO:0007669"/>
    <property type="project" value="UniProtKB-KW"/>
</dbReference>
<evidence type="ECO:0000313" key="9">
    <source>
        <dbReference type="EMBL" id="KAF2880606.1"/>
    </source>
</evidence>
<feature type="domain" description="RecA family profile 1" evidence="8">
    <location>
        <begin position="66"/>
        <end position="253"/>
    </location>
</feature>
<evidence type="ECO:0000256" key="5">
    <source>
        <dbReference type="ARBA" id="ARBA00023204"/>
    </source>
</evidence>
<sequence length="287" mass="32426">MHQPISSLNLPDFKIQELQTVGYHYCTDANKSEKKFASKIQISQWDDLVHTPKTRSALDIYQEECVSGTILTSSKELDEALGGGIPVGLITEFCGEPGCGKTQVCFHLCVNVQLPLWCGGMAGQSIYISTNKGFASHRLREIATACVNNYLSFKAKHCILATSNNDEFCVQSIMRNIRYIGINSHVELVAAFKCMRHWLQENLMIRLVVIDSISAPLKKTEFKERTQMLYNICNDLQILAQQFKFAIIFTNDMTTRITSANSPYHTPSLGDSYYHRINVRVQLSKKD</sequence>
<dbReference type="InterPro" id="IPR013632">
    <property type="entry name" value="Rad51_C"/>
</dbReference>
<organism evidence="9 10">
    <name type="scientific">Ignelater luminosus</name>
    <name type="common">Cucubano</name>
    <name type="synonym">Pyrophorus luminosus</name>
    <dbReference type="NCBI Taxonomy" id="2038154"/>
    <lineage>
        <taxon>Eukaryota</taxon>
        <taxon>Metazoa</taxon>
        <taxon>Ecdysozoa</taxon>
        <taxon>Arthropoda</taxon>
        <taxon>Hexapoda</taxon>
        <taxon>Insecta</taxon>
        <taxon>Pterygota</taxon>
        <taxon>Neoptera</taxon>
        <taxon>Endopterygota</taxon>
        <taxon>Coleoptera</taxon>
        <taxon>Polyphaga</taxon>
        <taxon>Elateriformia</taxon>
        <taxon>Elateroidea</taxon>
        <taxon>Elateridae</taxon>
        <taxon>Agrypninae</taxon>
        <taxon>Pyrophorini</taxon>
        <taxon>Ignelater</taxon>
    </lineage>
</organism>
<dbReference type="Gene3D" id="3.40.50.300">
    <property type="entry name" value="P-loop containing nucleotide triphosphate hydrolases"/>
    <property type="match status" value="1"/>
</dbReference>
<keyword evidence="10" id="KW-1185">Reference proteome</keyword>
<dbReference type="PANTHER" id="PTHR46239">
    <property type="entry name" value="DNA REPAIR PROTEIN RAD51 HOMOLOG 3 RAD51C"/>
    <property type="match status" value="1"/>
</dbReference>
<evidence type="ECO:0000256" key="4">
    <source>
        <dbReference type="ARBA" id="ARBA00022840"/>
    </source>
</evidence>
<dbReference type="InterPro" id="IPR027417">
    <property type="entry name" value="P-loop_NTPase"/>
</dbReference>
<evidence type="ECO:0000256" key="6">
    <source>
        <dbReference type="ARBA" id="ARBA00023242"/>
    </source>
</evidence>
<dbReference type="GO" id="GO:0007131">
    <property type="term" value="P:reciprocal meiotic recombination"/>
    <property type="evidence" value="ECO:0007669"/>
    <property type="project" value="TreeGrafter"/>
</dbReference>
<proteinExistence type="predicted"/>
<keyword evidence="2" id="KW-0547">Nucleotide-binding</keyword>
<dbReference type="GO" id="GO:0000707">
    <property type="term" value="P:meiotic DNA recombinase assembly"/>
    <property type="evidence" value="ECO:0007669"/>
    <property type="project" value="TreeGrafter"/>
</dbReference>
<comment type="caution">
    <text evidence="9">The sequence shown here is derived from an EMBL/GenBank/DDBJ whole genome shotgun (WGS) entry which is preliminary data.</text>
</comment>
<dbReference type="GO" id="GO:0140664">
    <property type="term" value="F:ATP-dependent DNA damage sensor activity"/>
    <property type="evidence" value="ECO:0007669"/>
    <property type="project" value="InterPro"/>
</dbReference>
<evidence type="ECO:0000256" key="7">
    <source>
        <dbReference type="ARBA" id="ARBA00040674"/>
    </source>
</evidence>
<name>A0A8K0FZJ2_IGNLU</name>
<dbReference type="SUPFAM" id="SSF52540">
    <property type="entry name" value="P-loop containing nucleoside triphosphate hydrolases"/>
    <property type="match status" value="1"/>
</dbReference>
<dbReference type="InterPro" id="IPR016467">
    <property type="entry name" value="DNA_recomb/repair_RecA-like"/>
</dbReference>
<evidence type="ECO:0000313" key="10">
    <source>
        <dbReference type="Proteomes" id="UP000801492"/>
    </source>
</evidence>
<dbReference type="PROSITE" id="PS50162">
    <property type="entry name" value="RECA_2"/>
    <property type="match status" value="1"/>
</dbReference>
<dbReference type="PIRSF" id="PIRSF005856">
    <property type="entry name" value="Rad51"/>
    <property type="match status" value="1"/>
</dbReference>
<gene>
    <name evidence="9" type="ORF">ILUMI_25570</name>
</gene>
<reference evidence="9" key="1">
    <citation type="submission" date="2019-08" db="EMBL/GenBank/DDBJ databases">
        <title>The genome of the North American firefly Photinus pyralis.</title>
        <authorList>
            <consortium name="Photinus pyralis genome working group"/>
            <person name="Fallon T.R."/>
            <person name="Sander Lower S.E."/>
            <person name="Weng J.-K."/>
        </authorList>
    </citation>
    <scope>NUCLEOTIDE SEQUENCE</scope>
    <source>
        <strain evidence="9">TRF0915ILg1</strain>
        <tissue evidence="9">Whole body</tissue>
    </source>
</reference>
<accession>A0A8K0FZJ2</accession>
<protein>
    <recommendedName>
        <fullName evidence="7">DNA repair protein RAD51 homolog 3</fullName>
    </recommendedName>
</protein>
<keyword evidence="3" id="KW-0227">DNA damage</keyword>
<dbReference type="AlphaFoldDB" id="A0A8K0FZJ2"/>
<dbReference type="GO" id="GO:0000400">
    <property type="term" value="F:four-way junction DNA binding"/>
    <property type="evidence" value="ECO:0007669"/>
    <property type="project" value="TreeGrafter"/>
</dbReference>
<evidence type="ECO:0000256" key="1">
    <source>
        <dbReference type="ARBA" id="ARBA00004123"/>
    </source>
</evidence>
<keyword evidence="4" id="KW-0067">ATP-binding</keyword>
<keyword evidence="6" id="KW-0539">Nucleus</keyword>
<dbReference type="InterPro" id="IPR020588">
    <property type="entry name" value="RecA_ATP-bd"/>
</dbReference>
<keyword evidence="5" id="KW-0234">DNA repair</keyword>
<dbReference type="Pfam" id="PF08423">
    <property type="entry name" value="Rad51"/>
    <property type="match status" value="1"/>
</dbReference>
<evidence type="ECO:0000256" key="3">
    <source>
        <dbReference type="ARBA" id="ARBA00022763"/>
    </source>
</evidence>
<dbReference type="GO" id="GO:0033065">
    <property type="term" value="C:Rad51C-XRCC3 complex"/>
    <property type="evidence" value="ECO:0007669"/>
    <property type="project" value="TreeGrafter"/>
</dbReference>
<dbReference type="Proteomes" id="UP000801492">
    <property type="component" value="Unassembled WGS sequence"/>
</dbReference>
<dbReference type="EMBL" id="VTPC01090937">
    <property type="protein sequence ID" value="KAF2880606.1"/>
    <property type="molecule type" value="Genomic_DNA"/>
</dbReference>
<comment type="subcellular location">
    <subcellularLocation>
        <location evidence="1">Nucleus</location>
    </subcellularLocation>
</comment>
<evidence type="ECO:0000259" key="8">
    <source>
        <dbReference type="PROSITE" id="PS50162"/>
    </source>
</evidence>
<dbReference type="OrthoDB" id="5957327at2759"/>
<dbReference type="PANTHER" id="PTHR46239:SF1">
    <property type="entry name" value="DNA REPAIR PROTEIN RAD51 HOMOLOG 3"/>
    <property type="match status" value="1"/>
</dbReference>
<dbReference type="GO" id="GO:0008821">
    <property type="term" value="F:crossover junction DNA endonuclease activity"/>
    <property type="evidence" value="ECO:0007669"/>
    <property type="project" value="TreeGrafter"/>
</dbReference>
<evidence type="ECO:0000256" key="2">
    <source>
        <dbReference type="ARBA" id="ARBA00022741"/>
    </source>
</evidence>